<dbReference type="CDD" id="cd00742">
    <property type="entry name" value="FABP"/>
    <property type="match status" value="1"/>
</dbReference>
<dbReference type="EMBL" id="OC914888">
    <property type="protein sequence ID" value="CAD7637235.1"/>
    <property type="molecule type" value="Genomic_DNA"/>
</dbReference>
<protein>
    <submittedName>
        <fullName evidence="3">Uncharacterized protein</fullName>
    </submittedName>
</protein>
<dbReference type="InterPro" id="IPR012674">
    <property type="entry name" value="Calycin"/>
</dbReference>
<organism evidence="3">
    <name type="scientific">Oppiella nova</name>
    <dbReference type="NCBI Taxonomy" id="334625"/>
    <lineage>
        <taxon>Eukaryota</taxon>
        <taxon>Metazoa</taxon>
        <taxon>Ecdysozoa</taxon>
        <taxon>Arthropoda</taxon>
        <taxon>Chelicerata</taxon>
        <taxon>Arachnida</taxon>
        <taxon>Acari</taxon>
        <taxon>Acariformes</taxon>
        <taxon>Sarcoptiformes</taxon>
        <taxon>Oribatida</taxon>
        <taxon>Brachypylina</taxon>
        <taxon>Oppioidea</taxon>
        <taxon>Oppiidae</taxon>
        <taxon>Oppiella</taxon>
    </lineage>
</organism>
<dbReference type="OrthoDB" id="354351at2759"/>
<dbReference type="InterPro" id="IPR000463">
    <property type="entry name" value="Fatty_acid-bd"/>
</dbReference>
<comment type="similarity">
    <text evidence="1">Belongs to the calycin superfamily. Fatty-acid binding protein (FABP) family.</text>
</comment>
<dbReference type="SUPFAM" id="SSF50814">
    <property type="entry name" value="Lipocalins"/>
    <property type="match status" value="1"/>
</dbReference>
<dbReference type="GO" id="GO:0008289">
    <property type="term" value="F:lipid binding"/>
    <property type="evidence" value="ECO:0007669"/>
    <property type="project" value="UniProtKB-KW"/>
</dbReference>
<dbReference type="Gene3D" id="2.40.128.20">
    <property type="match status" value="1"/>
</dbReference>
<evidence type="ECO:0000313" key="3">
    <source>
        <dbReference type="EMBL" id="CAD7637235.1"/>
    </source>
</evidence>
<keyword evidence="4" id="KW-1185">Reference proteome</keyword>
<dbReference type="Pfam" id="PF14651">
    <property type="entry name" value="Lipocalin_7"/>
    <property type="match status" value="1"/>
</dbReference>
<dbReference type="PRINTS" id="PR00178">
    <property type="entry name" value="FATTYACIDBP"/>
</dbReference>
<dbReference type="AlphaFoldDB" id="A0A7R9LBH7"/>
<keyword evidence="2" id="KW-0446">Lipid-binding</keyword>
<dbReference type="PANTHER" id="PTHR11955">
    <property type="entry name" value="FATTY ACID BINDING PROTEIN"/>
    <property type="match status" value="1"/>
</dbReference>
<name>A0A7R9LBH7_9ACAR</name>
<evidence type="ECO:0000256" key="2">
    <source>
        <dbReference type="ARBA" id="ARBA00023121"/>
    </source>
</evidence>
<dbReference type="EMBL" id="CAJPVJ010000063">
    <property type="protein sequence ID" value="CAG2160019.1"/>
    <property type="molecule type" value="Genomic_DNA"/>
</dbReference>
<dbReference type="Proteomes" id="UP000728032">
    <property type="component" value="Unassembled WGS sequence"/>
</dbReference>
<reference evidence="3" key="1">
    <citation type="submission" date="2020-11" db="EMBL/GenBank/DDBJ databases">
        <authorList>
            <person name="Tran Van P."/>
        </authorList>
    </citation>
    <scope>NUCLEOTIDE SEQUENCE</scope>
</reference>
<gene>
    <name evidence="3" type="ORF">ONB1V03_LOCUS698</name>
</gene>
<sequence length="93" mass="10320">MTDFTGKFKQVSAENFEALLKELGLPDDMINRIKDQKQEVDISKAGSVYTIKTVTPLNTREVSFELGKEFEGPRFGGPNVKSLVVSDGNKLIL</sequence>
<dbReference type="InterPro" id="IPR031259">
    <property type="entry name" value="ILBP"/>
</dbReference>
<accession>A0A7R9LBH7</accession>
<evidence type="ECO:0000313" key="4">
    <source>
        <dbReference type="Proteomes" id="UP000728032"/>
    </source>
</evidence>
<proteinExistence type="inferred from homology"/>
<evidence type="ECO:0000256" key="1">
    <source>
        <dbReference type="ARBA" id="ARBA00008390"/>
    </source>
</evidence>